<gene>
    <name evidence="7" type="ORF">DR980_01935</name>
</gene>
<feature type="transmembrane region" description="Helical" evidence="6">
    <location>
        <begin position="156"/>
        <end position="175"/>
    </location>
</feature>
<evidence type="ECO:0008006" key="9">
    <source>
        <dbReference type="Google" id="ProtNLM"/>
    </source>
</evidence>
<dbReference type="PANTHER" id="PTHR30250:SF30">
    <property type="entry name" value="LIPID III FLIPPASE"/>
    <property type="match status" value="1"/>
</dbReference>
<accession>A0A366B4B5</accession>
<dbReference type="Pfam" id="PF01943">
    <property type="entry name" value="Polysacc_synt"/>
    <property type="match status" value="1"/>
</dbReference>
<keyword evidence="8" id="KW-1185">Reference proteome</keyword>
<dbReference type="InterPro" id="IPR002797">
    <property type="entry name" value="Polysacc_synth"/>
</dbReference>
<evidence type="ECO:0000256" key="1">
    <source>
        <dbReference type="ARBA" id="ARBA00004651"/>
    </source>
</evidence>
<dbReference type="OrthoDB" id="9769862at2"/>
<evidence type="ECO:0000256" key="3">
    <source>
        <dbReference type="ARBA" id="ARBA00022692"/>
    </source>
</evidence>
<keyword evidence="5 6" id="KW-0472">Membrane</keyword>
<dbReference type="GO" id="GO:0009246">
    <property type="term" value="P:enterobacterial common antigen biosynthetic process"/>
    <property type="evidence" value="ECO:0007669"/>
    <property type="project" value="InterPro"/>
</dbReference>
<feature type="transmembrane region" description="Helical" evidence="6">
    <location>
        <begin position="228"/>
        <end position="250"/>
    </location>
</feature>
<dbReference type="InterPro" id="IPR044550">
    <property type="entry name" value="WzxE"/>
</dbReference>
<dbReference type="CDD" id="cd13125">
    <property type="entry name" value="MATE_like_10"/>
    <property type="match status" value="1"/>
</dbReference>
<feature type="transmembrane region" description="Helical" evidence="6">
    <location>
        <begin position="270"/>
        <end position="286"/>
    </location>
</feature>
<protein>
    <recommendedName>
        <fullName evidence="9">O-antigen translocase</fullName>
    </recommendedName>
</protein>
<keyword evidence="3 6" id="KW-0812">Transmembrane</keyword>
<feature type="transmembrane region" description="Helical" evidence="6">
    <location>
        <begin position="181"/>
        <end position="202"/>
    </location>
</feature>
<dbReference type="EMBL" id="QNUX01000001">
    <property type="protein sequence ID" value="RBN51942.1"/>
    <property type="molecule type" value="Genomic_DNA"/>
</dbReference>
<dbReference type="PANTHER" id="PTHR30250">
    <property type="entry name" value="PST FAMILY PREDICTED COLANIC ACID TRANSPORTER"/>
    <property type="match status" value="1"/>
</dbReference>
<keyword evidence="2" id="KW-1003">Cell membrane</keyword>
<dbReference type="Proteomes" id="UP000253676">
    <property type="component" value="Unassembled WGS sequence"/>
</dbReference>
<feature type="transmembrane region" description="Helical" evidence="6">
    <location>
        <begin position="53"/>
        <end position="74"/>
    </location>
</feature>
<feature type="transmembrane region" description="Helical" evidence="6">
    <location>
        <begin position="307"/>
        <end position="335"/>
    </location>
</feature>
<comment type="caution">
    <text evidence="7">The sequence shown here is derived from an EMBL/GenBank/DDBJ whole genome shotgun (WGS) entry which is preliminary data.</text>
</comment>
<name>A0A366B4B5_9FLAO</name>
<proteinExistence type="predicted"/>
<evidence type="ECO:0000256" key="6">
    <source>
        <dbReference type="SAM" id="Phobius"/>
    </source>
</evidence>
<evidence type="ECO:0000256" key="5">
    <source>
        <dbReference type="ARBA" id="ARBA00023136"/>
    </source>
</evidence>
<feature type="transmembrane region" description="Helical" evidence="6">
    <location>
        <begin position="86"/>
        <end position="108"/>
    </location>
</feature>
<evidence type="ECO:0000256" key="2">
    <source>
        <dbReference type="ARBA" id="ARBA00022475"/>
    </source>
</evidence>
<organism evidence="7 8">
    <name type="scientific">Flavobacterium psychrolimnae</name>
    <dbReference type="NCBI Taxonomy" id="249351"/>
    <lineage>
        <taxon>Bacteria</taxon>
        <taxon>Pseudomonadati</taxon>
        <taxon>Bacteroidota</taxon>
        <taxon>Flavobacteriia</taxon>
        <taxon>Flavobacteriales</taxon>
        <taxon>Flavobacteriaceae</taxon>
        <taxon>Flavobacterium</taxon>
    </lineage>
</organism>
<comment type="subcellular location">
    <subcellularLocation>
        <location evidence="1">Cell membrane</location>
        <topology evidence="1">Multi-pass membrane protein</topology>
    </subcellularLocation>
</comment>
<evidence type="ECO:0000256" key="4">
    <source>
        <dbReference type="ARBA" id="ARBA00022989"/>
    </source>
</evidence>
<dbReference type="AlphaFoldDB" id="A0A366B4B5"/>
<feature type="transmembrane region" description="Helical" evidence="6">
    <location>
        <begin position="399"/>
        <end position="417"/>
    </location>
</feature>
<evidence type="ECO:0000313" key="8">
    <source>
        <dbReference type="Proteomes" id="UP000253676"/>
    </source>
</evidence>
<dbReference type="GO" id="GO:0005886">
    <property type="term" value="C:plasma membrane"/>
    <property type="evidence" value="ECO:0007669"/>
    <property type="project" value="UniProtKB-SubCell"/>
</dbReference>
<reference evidence="7 8" key="1">
    <citation type="submission" date="2018-07" db="EMBL/GenBank/DDBJ databases">
        <title>Complete genome sequence of Flavobacterium psychrolimnae LMG 22018.</title>
        <authorList>
            <person name="Kim D.-U."/>
        </authorList>
    </citation>
    <scope>NUCLEOTIDE SEQUENCE [LARGE SCALE GENOMIC DNA]</scope>
    <source>
        <strain evidence="7 8">LMG 22018</strain>
    </source>
</reference>
<feature type="transmembrane region" description="Helical" evidence="6">
    <location>
        <begin position="341"/>
        <end position="360"/>
    </location>
</feature>
<feature type="transmembrane region" description="Helical" evidence="6">
    <location>
        <begin position="21"/>
        <end position="41"/>
    </location>
</feature>
<sequence length="439" mass="50126">MLKSLKQNVLLKVVSFNSISVAVSFVLGIFATKIVSIYLGTSGMALLGSFRNFTAMMKSVATLGINNSFIKLFVENKDDKEELGVIYATFFWFFLIVSTVLALFILVFANSISEFLFFTNSFANHIRFFGLLLPLIVINTFWMAIYNALEKYKKIVILQIISNVLIFGFTAFLIVNKAINGGLLAVVLGELLMVLVTFAFVLKDKSYYFTFSFRKILKKKYLNVIKKFSSMALLSAVIAPATLMLIRNFIIETHSIQEAGIWDATNKFSSFYMLIFSSGLSLYYMPKLASLTTDEAFKVELKSYFKVFVPLFLTALIAVFFLKGIILDMAFTAAFSKVNEVLIWQLLGDFLRIMTLAFGYQIVVKAHIKKYFILEIVFNASYLLLCFYLVPLFSFEGALQAYFCANLILFILILWMFRKLFWSSIVETRYIDTKNKTHL</sequence>
<dbReference type="RefSeq" id="WP_113633559.1">
    <property type="nucleotide sequence ID" value="NZ_QNUX01000001.1"/>
</dbReference>
<dbReference type="InterPro" id="IPR050833">
    <property type="entry name" value="Poly_Biosynth_Transport"/>
</dbReference>
<feature type="transmembrane region" description="Helical" evidence="6">
    <location>
        <begin position="372"/>
        <end position="393"/>
    </location>
</feature>
<feature type="transmembrane region" description="Helical" evidence="6">
    <location>
        <begin position="128"/>
        <end position="149"/>
    </location>
</feature>
<evidence type="ECO:0000313" key="7">
    <source>
        <dbReference type="EMBL" id="RBN51942.1"/>
    </source>
</evidence>
<keyword evidence="4 6" id="KW-1133">Transmembrane helix</keyword>